<dbReference type="EMBL" id="BAAFSV010000005">
    <property type="protein sequence ID" value="GAB1318783.1"/>
    <property type="molecule type" value="Genomic_DNA"/>
</dbReference>
<feature type="region of interest" description="Disordered" evidence="1">
    <location>
        <begin position="320"/>
        <end position="344"/>
    </location>
</feature>
<organism evidence="3 4">
    <name type="scientific">Madurella fahalii</name>
    <dbReference type="NCBI Taxonomy" id="1157608"/>
    <lineage>
        <taxon>Eukaryota</taxon>
        <taxon>Fungi</taxon>
        <taxon>Dikarya</taxon>
        <taxon>Ascomycota</taxon>
        <taxon>Pezizomycotina</taxon>
        <taxon>Sordariomycetes</taxon>
        <taxon>Sordariomycetidae</taxon>
        <taxon>Sordariales</taxon>
        <taxon>Sordariales incertae sedis</taxon>
        <taxon>Madurella</taxon>
    </lineage>
</organism>
<gene>
    <name evidence="3" type="ORF">MFIFM68171_08993</name>
</gene>
<accession>A0ABQ0GLZ4</accession>
<evidence type="ECO:0000313" key="3">
    <source>
        <dbReference type="EMBL" id="GAB1318783.1"/>
    </source>
</evidence>
<dbReference type="Proteomes" id="UP001628179">
    <property type="component" value="Unassembled WGS sequence"/>
</dbReference>
<keyword evidence="2" id="KW-0732">Signal</keyword>
<dbReference type="RefSeq" id="XP_070920513.1">
    <property type="nucleotide sequence ID" value="XM_071064412.1"/>
</dbReference>
<feature type="compositionally biased region" description="Acidic residues" evidence="1">
    <location>
        <begin position="332"/>
        <end position="342"/>
    </location>
</feature>
<name>A0ABQ0GLZ4_9PEZI</name>
<keyword evidence="4" id="KW-1185">Reference proteome</keyword>
<evidence type="ECO:0000256" key="2">
    <source>
        <dbReference type="SAM" id="SignalP"/>
    </source>
</evidence>
<comment type="caution">
    <text evidence="3">The sequence shown here is derived from an EMBL/GenBank/DDBJ whole genome shotgun (WGS) entry which is preliminary data.</text>
</comment>
<feature type="signal peptide" evidence="2">
    <location>
        <begin position="1"/>
        <end position="22"/>
    </location>
</feature>
<proteinExistence type="predicted"/>
<evidence type="ECO:0000256" key="1">
    <source>
        <dbReference type="SAM" id="MobiDB-lite"/>
    </source>
</evidence>
<dbReference type="GeneID" id="98179735"/>
<protein>
    <submittedName>
        <fullName evidence="3">Uncharacterized protein</fullName>
    </submittedName>
</protein>
<feature type="chain" id="PRO_5045746661" evidence="2">
    <location>
        <begin position="23"/>
        <end position="374"/>
    </location>
</feature>
<reference evidence="3 4" key="1">
    <citation type="submission" date="2024-09" db="EMBL/GenBank/DDBJ databases">
        <title>Itraconazole resistance in Madurella fahalii resulting from another homologue of gene encoding cytochrome P450 14-alpha sterol demethylase (CYP51).</title>
        <authorList>
            <person name="Yoshioka I."/>
            <person name="Fahal A.H."/>
            <person name="Kaneko S."/>
            <person name="Yaguchi T."/>
        </authorList>
    </citation>
    <scope>NUCLEOTIDE SEQUENCE [LARGE SCALE GENOMIC DNA]</scope>
    <source>
        <strain evidence="3 4">IFM 68171</strain>
    </source>
</reference>
<sequence length="374" mass="41460">MRQSITTALLLLAVQLPRLTHGLPYPRRRGDDYRPFSLSSSATIPGDNAGSDAVQISLHPTEKDTPQLTPVHDGIIVQEMSVQEEGGTESVLERELAELELLHHKLAELESEIYAREQWLAKAVGAGSPGGIIDCDGVKCVVRTVLRRIKYATAVIFGVDVPHARVIPLPPWRSPSQENNNRYDTDTEGTHGLPDDASDFIDSSITLKLALLFLLLLTLFRVVISCARSGGGAFDGPSSMAGPPGWYEIRVQENRQWQGFWPRGWRGFGGFQEQGRREARRLGAIGEVESSHECDYGYGNGCGGEKRWPKDEKDAMLFDERYKEDNNPEAERENEDEDEDGEPLTLAEEIASFRAVADMVGDIIAAEESRTRGR</sequence>
<feature type="compositionally biased region" description="Basic and acidic residues" evidence="1">
    <location>
        <begin position="320"/>
        <end position="331"/>
    </location>
</feature>
<evidence type="ECO:0000313" key="4">
    <source>
        <dbReference type="Proteomes" id="UP001628179"/>
    </source>
</evidence>